<reference evidence="7 8" key="1">
    <citation type="submission" date="2018-06" db="EMBL/GenBank/DDBJ databases">
        <authorList>
            <consortium name="Pathogen Informatics"/>
            <person name="Doyle S."/>
        </authorList>
    </citation>
    <scope>NUCLEOTIDE SEQUENCE [LARGE SCALE GENOMIC DNA]</scope>
    <source>
        <strain evidence="7 8">NCTC9177</strain>
    </source>
</reference>
<dbReference type="EMBL" id="UGKR01000003">
    <property type="protein sequence ID" value="STS91442.1"/>
    <property type="molecule type" value="Genomic_DNA"/>
</dbReference>
<comment type="similarity">
    <text evidence="2">Belongs to the NlpA lipoprotein family.</text>
</comment>
<comment type="caution">
    <text evidence="7">The sequence shown here is derived from an EMBL/GenBank/DDBJ whole genome shotgun (WGS) entry which is preliminary data.</text>
</comment>
<dbReference type="Gene3D" id="3.40.190.10">
    <property type="entry name" value="Periplasmic binding protein-like II"/>
    <property type="match status" value="2"/>
</dbReference>
<protein>
    <submittedName>
        <fullName evidence="7">Putative outer membrane lipoprotein</fullName>
    </submittedName>
</protein>
<evidence type="ECO:0000313" key="7">
    <source>
        <dbReference type="EMBL" id="STS91442.1"/>
    </source>
</evidence>
<dbReference type="InterPro" id="IPR004872">
    <property type="entry name" value="Lipoprotein_NlpA"/>
</dbReference>
<evidence type="ECO:0000256" key="1">
    <source>
        <dbReference type="ARBA" id="ARBA00004193"/>
    </source>
</evidence>
<dbReference type="AlphaFoldDB" id="A0A7H4MM92"/>
<evidence type="ECO:0000313" key="8">
    <source>
        <dbReference type="Proteomes" id="UP000254545"/>
    </source>
</evidence>
<keyword evidence="4" id="KW-0472">Membrane</keyword>
<dbReference type="Proteomes" id="UP000254545">
    <property type="component" value="Unassembled WGS sequence"/>
</dbReference>
<keyword evidence="5" id="KW-0564">Palmitate</keyword>
<evidence type="ECO:0000256" key="3">
    <source>
        <dbReference type="ARBA" id="ARBA00022729"/>
    </source>
</evidence>
<accession>A0A7H4MM92</accession>
<keyword evidence="6 7" id="KW-0449">Lipoprotein</keyword>
<evidence type="ECO:0000256" key="6">
    <source>
        <dbReference type="ARBA" id="ARBA00023288"/>
    </source>
</evidence>
<dbReference type="PANTHER" id="PTHR30429">
    <property type="entry name" value="D-METHIONINE-BINDING LIPOPROTEIN METQ"/>
    <property type="match status" value="1"/>
</dbReference>
<organism evidence="7 8">
    <name type="scientific">Klebsiella variicola</name>
    <dbReference type="NCBI Taxonomy" id="244366"/>
    <lineage>
        <taxon>Bacteria</taxon>
        <taxon>Pseudomonadati</taxon>
        <taxon>Pseudomonadota</taxon>
        <taxon>Gammaproteobacteria</taxon>
        <taxon>Enterobacterales</taxon>
        <taxon>Enterobacteriaceae</taxon>
        <taxon>Klebsiella/Raoultella group</taxon>
        <taxon>Klebsiella</taxon>
        <taxon>Klebsiella pneumoniae complex</taxon>
    </lineage>
</organism>
<dbReference type="Pfam" id="PF03180">
    <property type="entry name" value="Lipoprotein_9"/>
    <property type="match status" value="1"/>
</dbReference>
<dbReference type="GO" id="GO:0005886">
    <property type="term" value="C:plasma membrane"/>
    <property type="evidence" value="ECO:0007669"/>
    <property type="project" value="UniProtKB-SubCell"/>
</dbReference>
<sequence>MPTPSRPCRTLRPQSKERGYKFAVVGKTFVFPIAAYSHRIKKHQRTAEGATVTISNETTTPGPQPAAAPGAGLLKLKPGVGYLPTTLDIIDNPKQLKIVEVDTPQLTRTLDDPNVSLSIINTNFSAQAGPVGRPRRSVYGGAGFPLRECDCRPRG</sequence>
<evidence type="ECO:0000256" key="5">
    <source>
        <dbReference type="ARBA" id="ARBA00023139"/>
    </source>
</evidence>
<keyword evidence="3" id="KW-0732">Signal</keyword>
<proteinExistence type="inferred from homology"/>
<comment type="subcellular location">
    <subcellularLocation>
        <location evidence="1">Cell membrane</location>
        <topology evidence="1">Lipid-anchor</topology>
    </subcellularLocation>
</comment>
<dbReference type="PANTHER" id="PTHR30429:SF1">
    <property type="entry name" value="D-METHIONINE-BINDING LIPOPROTEIN METQ-RELATED"/>
    <property type="match status" value="1"/>
</dbReference>
<name>A0A7H4MM92_KLEVA</name>
<dbReference type="SUPFAM" id="SSF53850">
    <property type="entry name" value="Periplasmic binding protein-like II"/>
    <property type="match status" value="1"/>
</dbReference>
<evidence type="ECO:0000256" key="4">
    <source>
        <dbReference type="ARBA" id="ARBA00023136"/>
    </source>
</evidence>
<evidence type="ECO:0000256" key="2">
    <source>
        <dbReference type="ARBA" id="ARBA00008973"/>
    </source>
</evidence>
<gene>
    <name evidence="7" type="primary">metQ_6</name>
    <name evidence="7" type="ORF">NCTC9177_05349</name>
</gene>